<evidence type="ECO:0000256" key="1">
    <source>
        <dbReference type="SAM" id="Phobius"/>
    </source>
</evidence>
<dbReference type="EMBL" id="CAJQYY010000029">
    <property type="protein sequence ID" value="CAG4916753.1"/>
    <property type="molecule type" value="Genomic_DNA"/>
</dbReference>
<keyword evidence="1" id="KW-1133">Transmembrane helix</keyword>
<sequence length="98" mass="10110">MFGSIGRTFTRGAAEAAPALLAAGSVTFFAMVGDGFLAADRWPVFFRVPGFAGAVCASGGFQTSTYRSAAYALDAMPNNATGKMNVRKKALQRGPAAP</sequence>
<evidence type="ECO:0000313" key="2">
    <source>
        <dbReference type="EMBL" id="CAG4916753.1"/>
    </source>
</evidence>
<proteinExistence type="predicted"/>
<dbReference type="Proteomes" id="UP000789752">
    <property type="component" value="Unassembled WGS sequence"/>
</dbReference>
<protein>
    <submittedName>
        <fullName evidence="2">Uncharacterized protein</fullName>
    </submittedName>
</protein>
<feature type="transmembrane region" description="Helical" evidence="1">
    <location>
        <begin position="20"/>
        <end position="39"/>
    </location>
</feature>
<accession>A0ABM8U969</accession>
<name>A0ABM8U969_9BURK</name>
<keyword evidence="1" id="KW-0812">Transmembrane</keyword>
<gene>
    <name evidence="2" type="ORF">R54767_04335</name>
</gene>
<reference evidence="2 3" key="1">
    <citation type="submission" date="2021-04" db="EMBL/GenBank/DDBJ databases">
        <authorList>
            <person name="Vanwijnsberghe S."/>
        </authorList>
    </citation>
    <scope>NUCLEOTIDE SEQUENCE [LARGE SCALE GENOMIC DNA]</scope>
    <source>
        <strain evidence="2 3">LMG 32171</strain>
    </source>
</reference>
<comment type="caution">
    <text evidence="2">The sequence shown here is derived from an EMBL/GenBank/DDBJ whole genome shotgun (WGS) entry which is preliminary data.</text>
</comment>
<evidence type="ECO:0000313" key="3">
    <source>
        <dbReference type="Proteomes" id="UP000789752"/>
    </source>
</evidence>
<keyword evidence="1" id="KW-0472">Membrane</keyword>
<organism evidence="2 3">
    <name type="scientific">Paraburkholderia gardini</name>
    <dbReference type="NCBI Taxonomy" id="2823469"/>
    <lineage>
        <taxon>Bacteria</taxon>
        <taxon>Pseudomonadati</taxon>
        <taxon>Pseudomonadota</taxon>
        <taxon>Betaproteobacteria</taxon>
        <taxon>Burkholderiales</taxon>
        <taxon>Burkholderiaceae</taxon>
        <taxon>Paraburkholderia</taxon>
    </lineage>
</organism>
<keyword evidence="3" id="KW-1185">Reference proteome</keyword>